<feature type="domain" description="SpaA-like prealbumin fold" evidence="5">
    <location>
        <begin position="1209"/>
        <end position="1287"/>
    </location>
</feature>
<dbReference type="Pfam" id="PF17802">
    <property type="entry name" value="SpaA"/>
    <property type="match status" value="1"/>
</dbReference>
<feature type="compositionally biased region" description="Low complexity" evidence="1">
    <location>
        <begin position="1449"/>
        <end position="1490"/>
    </location>
</feature>
<evidence type="ECO:0000256" key="1">
    <source>
        <dbReference type="SAM" id="MobiDB-lite"/>
    </source>
</evidence>
<keyword evidence="2" id="KW-1133">Transmembrane helix</keyword>
<feature type="signal peptide" evidence="3">
    <location>
        <begin position="1"/>
        <end position="26"/>
    </location>
</feature>
<keyword evidence="2" id="KW-0472">Membrane</keyword>
<name>A0A1I0FPH7_9FIRM</name>
<sequence>MKKRVLAMLICVVLIMQTFSSSIASAEDETDLSTATIINLKDKGLDKLDQFLDINMKLSTLGGGKSSILYDMNLKNEYLSHYSEQIQDKIESGELKCAGFPSKEGLDDAEYAEKVHKFLDTYYQSLDDELLPPLGFTVTYDHEYFNIPEGQEHVELKIDNTGEKAGVCDLEKKENGDIVLKCKLEKLLYNRKDVELKFTLNYLLEVVLSSNETIIPVWNEEKKIVTGKIVKIDSSLIEKEPEYKITKTAPKQVDTPYIDYDLDASVSDGYLNGKSITDEIPDGLYVESVKLNESLLDPALYTTKSGKFQYDFPKLLPNMSNAITSAKFKIRMALNESKYESFMKKNGIDETFTNKAYIFDPLENKQLKTAESEPTRMKLAFLQKEGEQEDLYGTRFKWNIKVNSYFSKKVNSYIVDTISASTHTYDADTGVDILVNKDGVESTTNVKPKLVTSDIPYSELTNEDLDQLTSSEGNSLEKRSVYYTYMEGTEKRSVLIVPYDKYVNSSVLLTYYTNIVLPEGVNKENYKEVSNDKYTNDVKMVWDVIKMDGGGISFNFDVEVKKEMQAKAILVEKSFKAYYIKDKMITWNLDVNRLGGEFTDLVLMDTVGNNGQMFTEDILNGSGSLSAEYKSGTEQKTIEIPSKAKKVDGKPYYDVIENTENSKLKTLKIVIGDVAANESYEIPVKTIITDNTFYSNAEKRTFQNTVRSEAKSKGKPCGNEFIANQVLGNNLIEKSGMSQTFIDLNGKLGKTTYNYKDHTSKWLTTINTDKGYLENLSAEEELPVGSSFDRISEMRFYNENGTVLYKLVSSDGIHFKVNDEDVIAVEKNGVTTLVLPDGQEVSWKETCGTKKLKLKDKEISVENNKLTISFKNPVEYKIDYNMFVKYSELYRREVLANNETSSVAAVNLHGLCNGGEIEKIRKVNDITIRPKVLTKEGRFNKDKGTISWTIYVNADGINLNGYSISDLLLNQFDLEEDTLKIYKTEVNGLGEMSRVLDVTEKFKSNIAMEGTGKFTVTISEEYKDVPFCIDFDTAIAADISADDAKNEASLNNGKVQYVKSGMVKPSDMEDFIFKDFINASPLYSFFVTKASFNANQNGEHKIALSNADFIITAMTFKDGTWKTDIDSYRKRRSSREDRDAIFVNLEKNTLYELQEQKAPIGYIKENEVHYFVFLEKEEDALDNYPLGTIKIVKNKFYKDMMLNKPNSELVFYKTDSEGIKLKGAKFQLTRKDGKVAKKQEVSDKNGMVVFKELDPGAYILSETEAPEGYQKTAENVAVTVTVDQEGVYSYVVELNENVTKDESGQIFIKNKLLPEATESAVPSGVPEATESAVPSGVPETEASAVPSGVPEATESAVPSGVPETEASAVPSGVQETAESAVPSGVQETAESAVPSRTPKPTASVAPSRTPKPAGSSESSKSSGTTVNTSSGRKTENENSANGDKEKDYNNSTSVGNNSNGQKGSHNSYNSYENNENSSSSGDSSNGYNNSANQQGNESNVPKTGDSRYPHVFYGGISLISLAGIIYSLKKIFFSRKNAKLFLK</sequence>
<keyword evidence="6" id="KW-0176">Collagen</keyword>
<dbReference type="Gene3D" id="2.60.40.10">
    <property type="entry name" value="Immunoglobulins"/>
    <property type="match status" value="1"/>
</dbReference>
<dbReference type="GO" id="GO:0005518">
    <property type="term" value="F:collagen binding"/>
    <property type="evidence" value="ECO:0007669"/>
    <property type="project" value="InterPro"/>
</dbReference>
<gene>
    <name evidence="6" type="ORF">SAMN04487772_13429</name>
</gene>
<dbReference type="SUPFAM" id="SSF49401">
    <property type="entry name" value="Bacterial adhesins"/>
    <property type="match status" value="1"/>
</dbReference>
<protein>
    <submittedName>
        <fullName evidence="6">Collagen binding domain-containing protein</fullName>
    </submittedName>
</protein>
<dbReference type="EMBL" id="FOHN01000034">
    <property type="protein sequence ID" value="SET60005.1"/>
    <property type="molecule type" value="Genomic_DNA"/>
</dbReference>
<reference evidence="6 7" key="1">
    <citation type="submission" date="2016-10" db="EMBL/GenBank/DDBJ databases">
        <authorList>
            <person name="de Groot N.N."/>
        </authorList>
    </citation>
    <scope>NUCLEOTIDE SEQUENCE [LARGE SCALE GENOMIC DNA]</scope>
    <source>
        <strain evidence="6 7">DSM 1801</strain>
    </source>
</reference>
<feature type="region of interest" description="Disordered" evidence="1">
    <location>
        <begin position="1319"/>
        <end position="1503"/>
    </location>
</feature>
<proteinExistence type="predicted"/>
<feature type="chain" id="PRO_5011680793" evidence="3">
    <location>
        <begin position="27"/>
        <end position="1543"/>
    </location>
</feature>
<dbReference type="OrthoDB" id="9804660at2"/>
<keyword evidence="3" id="KW-0732">Signal</keyword>
<dbReference type="InterPro" id="IPR013783">
    <property type="entry name" value="Ig-like_fold"/>
</dbReference>
<dbReference type="RefSeq" id="WP_092478921.1">
    <property type="nucleotide sequence ID" value="NZ_FOHN01000034.1"/>
</dbReference>
<feature type="compositionally biased region" description="Basic and acidic residues" evidence="1">
    <location>
        <begin position="1432"/>
        <end position="1448"/>
    </location>
</feature>
<evidence type="ECO:0000259" key="4">
    <source>
        <dbReference type="Pfam" id="PF05737"/>
    </source>
</evidence>
<keyword evidence="7" id="KW-1185">Reference proteome</keyword>
<dbReference type="InterPro" id="IPR008456">
    <property type="entry name" value="Collagen-bd_dom"/>
</dbReference>
<dbReference type="Pfam" id="PF05737">
    <property type="entry name" value="Collagen_bind"/>
    <property type="match status" value="1"/>
</dbReference>
<accession>A0A1I0FPH7</accession>
<keyword evidence="2" id="KW-0812">Transmembrane</keyword>
<organism evidence="6 7">
    <name type="scientific">[Clostridium] polysaccharolyticum</name>
    <dbReference type="NCBI Taxonomy" id="29364"/>
    <lineage>
        <taxon>Bacteria</taxon>
        <taxon>Bacillati</taxon>
        <taxon>Bacillota</taxon>
        <taxon>Clostridia</taxon>
        <taxon>Lachnospirales</taxon>
        <taxon>Lachnospiraceae</taxon>
    </lineage>
</organism>
<evidence type="ECO:0000256" key="3">
    <source>
        <dbReference type="SAM" id="SignalP"/>
    </source>
</evidence>
<feature type="transmembrane region" description="Helical" evidence="2">
    <location>
        <begin position="1511"/>
        <end position="1528"/>
    </location>
</feature>
<dbReference type="InterPro" id="IPR008966">
    <property type="entry name" value="Adhesion_dom_sf"/>
</dbReference>
<evidence type="ECO:0000256" key="2">
    <source>
        <dbReference type="SAM" id="Phobius"/>
    </source>
</evidence>
<feature type="domain" description="Collagen binding" evidence="4">
    <location>
        <begin position="932"/>
        <end position="1057"/>
    </location>
</feature>
<dbReference type="InterPro" id="IPR041033">
    <property type="entry name" value="SpaA_PFL_dom_1"/>
</dbReference>
<evidence type="ECO:0000313" key="6">
    <source>
        <dbReference type="EMBL" id="SET60005.1"/>
    </source>
</evidence>
<evidence type="ECO:0000259" key="5">
    <source>
        <dbReference type="Pfam" id="PF17802"/>
    </source>
</evidence>
<dbReference type="STRING" id="29364.SAMN04487772_13429"/>
<evidence type="ECO:0000313" key="7">
    <source>
        <dbReference type="Proteomes" id="UP000199800"/>
    </source>
</evidence>
<feature type="compositionally biased region" description="Polar residues" evidence="1">
    <location>
        <begin position="1491"/>
        <end position="1501"/>
    </location>
</feature>
<dbReference type="Proteomes" id="UP000199800">
    <property type="component" value="Unassembled WGS sequence"/>
</dbReference>
<dbReference type="SUPFAM" id="SSF49478">
    <property type="entry name" value="Cna protein B-type domain"/>
    <property type="match status" value="1"/>
</dbReference>